<gene>
    <name evidence="1" type="ORF">FNAPI_8668</name>
</gene>
<proteinExistence type="predicted"/>
<dbReference type="Proteomes" id="UP000574317">
    <property type="component" value="Unassembled WGS sequence"/>
</dbReference>
<accession>A0A8H5J2P4</accession>
<name>A0A8H5J2P4_9HYPO</name>
<protein>
    <submittedName>
        <fullName evidence="1">Uncharacterized protein</fullName>
    </submittedName>
</protein>
<dbReference type="EMBL" id="JAAOAO010000337">
    <property type="protein sequence ID" value="KAF5547002.1"/>
    <property type="molecule type" value="Genomic_DNA"/>
</dbReference>
<evidence type="ECO:0000313" key="1">
    <source>
        <dbReference type="EMBL" id="KAF5547002.1"/>
    </source>
</evidence>
<comment type="caution">
    <text evidence="1">The sequence shown here is derived from an EMBL/GenBank/DDBJ whole genome shotgun (WGS) entry which is preliminary data.</text>
</comment>
<dbReference type="AlphaFoldDB" id="A0A8H5J2P4"/>
<keyword evidence="2" id="KW-1185">Reference proteome</keyword>
<evidence type="ECO:0000313" key="2">
    <source>
        <dbReference type="Proteomes" id="UP000574317"/>
    </source>
</evidence>
<organism evidence="1 2">
    <name type="scientific">Fusarium napiforme</name>
    <dbReference type="NCBI Taxonomy" id="42672"/>
    <lineage>
        <taxon>Eukaryota</taxon>
        <taxon>Fungi</taxon>
        <taxon>Dikarya</taxon>
        <taxon>Ascomycota</taxon>
        <taxon>Pezizomycotina</taxon>
        <taxon>Sordariomycetes</taxon>
        <taxon>Hypocreomycetidae</taxon>
        <taxon>Hypocreales</taxon>
        <taxon>Nectriaceae</taxon>
        <taxon>Fusarium</taxon>
        <taxon>Fusarium fujikuroi species complex</taxon>
    </lineage>
</organism>
<sequence length="379" mass="42079">MAIDGLLAGLIYRDNTRPSATHVPNAELRDMAPWQCILDLRIEIKQYWDALTNITQTEDLPGLDSLLKSFPTHVQLYEAAIFTLRNISTGSKPDSLENIFAICSLSYIASICSQRMGKPDIDSIFRDINIWRDSIGDAQHRQLFNGLIQRLWGGGGEDMRAYPFQTEQSLCSASQPFNGPGYISPQSATMQDISLFDDFADPFWGDLVNVPGSLPGPNFQMTATTPGFHPTVFDTPEPPGQLSAGDLRQSAVMNILTGFISNCGDLMDILSGHGATTKGPHSDVSLEVKNFTQALRRHDCFEDPSARGILAIVDRFVDLNYFQNIDEVQDYIIIVGKEILPSGQTLAKVCKAVYSSTEMTKMPQVARRQRTDRPPERKL</sequence>
<reference evidence="1 2" key="1">
    <citation type="submission" date="2020-05" db="EMBL/GenBank/DDBJ databases">
        <title>Identification and distribution of gene clusters putatively required for synthesis of sphingolipid metabolism inhibitors in phylogenetically diverse species of the filamentous fungus Fusarium.</title>
        <authorList>
            <person name="Kim H.-S."/>
            <person name="Busman M."/>
            <person name="Brown D.W."/>
            <person name="Divon H."/>
            <person name="Uhlig S."/>
            <person name="Proctor R.H."/>
        </authorList>
    </citation>
    <scope>NUCLEOTIDE SEQUENCE [LARGE SCALE GENOMIC DNA]</scope>
    <source>
        <strain evidence="1 2">NRRL 25196</strain>
    </source>
</reference>